<sequence length="100" mass="11054">MIPSFQTHRTSARVEAATRPSTPSLSRKRFSRESSPVRVQGLSSARALRHNQSPFGSRLAIRASCTPAVSPNYILWWSLNCCTPALARIVWESSSKGLPE</sequence>
<feature type="region of interest" description="Disordered" evidence="1">
    <location>
        <begin position="1"/>
        <end position="35"/>
    </location>
</feature>
<reference evidence="3" key="1">
    <citation type="journal article" date="2017" name="Front. Plant Sci.">
        <title>Climate Clever Clovers: New Paradigm to Reduce the Environmental Footprint of Ruminants by Breeding Low Methanogenic Forages Utilizing Haplotype Variation.</title>
        <authorList>
            <person name="Kaur P."/>
            <person name="Appels R."/>
            <person name="Bayer P.E."/>
            <person name="Keeble-Gagnere G."/>
            <person name="Wang J."/>
            <person name="Hirakawa H."/>
            <person name="Shirasawa K."/>
            <person name="Vercoe P."/>
            <person name="Stefanova K."/>
            <person name="Durmic Z."/>
            <person name="Nichols P."/>
            <person name="Revell C."/>
            <person name="Isobe S.N."/>
            <person name="Edwards D."/>
            <person name="Erskine W."/>
        </authorList>
    </citation>
    <scope>NUCLEOTIDE SEQUENCE [LARGE SCALE GENOMIC DNA]</scope>
    <source>
        <strain evidence="3">cv. Daliak</strain>
    </source>
</reference>
<evidence type="ECO:0000313" key="2">
    <source>
        <dbReference type="EMBL" id="GAU29557.1"/>
    </source>
</evidence>
<proteinExistence type="predicted"/>
<organism evidence="2 3">
    <name type="scientific">Trifolium subterraneum</name>
    <name type="common">Subterranean clover</name>
    <dbReference type="NCBI Taxonomy" id="3900"/>
    <lineage>
        <taxon>Eukaryota</taxon>
        <taxon>Viridiplantae</taxon>
        <taxon>Streptophyta</taxon>
        <taxon>Embryophyta</taxon>
        <taxon>Tracheophyta</taxon>
        <taxon>Spermatophyta</taxon>
        <taxon>Magnoliopsida</taxon>
        <taxon>eudicotyledons</taxon>
        <taxon>Gunneridae</taxon>
        <taxon>Pentapetalae</taxon>
        <taxon>rosids</taxon>
        <taxon>fabids</taxon>
        <taxon>Fabales</taxon>
        <taxon>Fabaceae</taxon>
        <taxon>Papilionoideae</taxon>
        <taxon>50 kb inversion clade</taxon>
        <taxon>NPAAA clade</taxon>
        <taxon>Hologalegina</taxon>
        <taxon>IRL clade</taxon>
        <taxon>Trifolieae</taxon>
        <taxon>Trifolium</taxon>
    </lineage>
</organism>
<evidence type="ECO:0000313" key="3">
    <source>
        <dbReference type="Proteomes" id="UP000242715"/>
    </source>
</evidence>
<dbReference type="EMBL" id="DF973400">
    <property type="protein sequence ID" value="GAU29557.1"/>
    <property type="molecule type" value="Genomic_DNA"/>
</dbReference>
<evidence type="ECO:0000256" key="1">
    <source>
        <dbReference type="SAM" id="MobiDB-lite"/>
    </source>
</evidence>
<gene>
    <name evidence="2" type="ORF">TSUD_153070</name>
</gene>
<name>A0A2Z6NIK9_TRISU</name>
<keyword evidence="3" id="KW-1185">Reference proteome</keyword>
<protein>
    <submittedName>
        <fullName evidence="2">Uncharacterized protein</fullName>
    </submittedName>
</protein>
<dbReference type="Proteomes" id="UP000242715">
    <property type="component" value="Unassembled WGS sequence"/>
</dbReference>
<dbReference type="AlphaFoldDB" id="A0A2Z6NIK9"/>
<accession>A0A2Z6NIK9</accession>